<reference evidence="2" key="1">
    <citation type="submission" date="2018-06" db="EMBL/GenBank/DDBJ databases">
        <authorList>
            <person name="Zhirakovskaya E."/>
        </authorList>
    </citation>
    <scope>NUCLEOTIDE SEQUENCE</scope>
</reference>
<dbReference type="PANTHER" id="PTHR11851">
    <property type="entry name" value="METALLOPROTEASE"/>
    <property type="match status" value="1"/>
</dbReference>
<dbReference type="Pfam" id="PF05193">
    <property type="entry name" value="Peptidase_M16_C"/>
    <property type="match status" value="1"/>
</dbReference>
<name>A0A3B1CS12_9ZZZZ</name>
<dbReference type="Gene3D" id="3.30.830.10">
    <property type="entry name" value="Metalloenzyme, LuxS/M16 peptidase-like"/>
    <property type="match status" value="2"/>
</dbReference>
<evidence type="ECO:0000259" key="1">
    <source>
        <dbReference type="Pfam" id="PF05193"/>
    </source>
</evidence>
<dbReference type="InterPro" id="IPR007863">
    <property type="entry name" value="Peptidase_M16_C"/>
</dbReference>
<proteinExistence type="predicted"/>
<protein>
    <submittedName>
        <fullName evidence="2">Processing proteinase</fullName>
    </submittedName>
</protein>
<dbReference type="InterPro" id="IPR050361">
    <property type="entry name" value="MPP/UQCRC_Complex"/>
</dbReference>
<dbReference type="EMBL" id="UOGF01000108">
    <property type="protein sequence ID" value="VAX33396.1"/>
    <property type="molecule type" value="Genomic_DNA"/>
</dbReference>
<gene>
    <name evidence="2" type="ORF">MNBD_NITROSPIRAE01-468</name>
</gene>
<dbReference type="InterPro" id="IPR011249">
    <property type="entry name" value="Metalloenz_LuxS/M16"/>
</dbReference>
<dbReference type="SUPFAM" id="SSF63411">
    <property type="entry name" value="LuxS/MPP-like metallohydrolase"/>
    <property type="match status" value="2"/>
</dbReference>
<sequence>MKIKRIKKHMPLLILFGIALFLFPPATARAGGMSSGDDPRTMTFDPIIFQPPKAERRILSNGMIVYLMEDHELPLIDLQITIRTGDIYEPAHKIGLASLTGSVMRSGGNRSHSSEKLDEILDQIAARMSVGIGSTSGSASLNTLKKDFDFGLKLLTETLIFPAFEEDKLSIAKNRALESIRRRNDRASGIATREFFKQLYGTDNPYARESTVETINAITRDDLIAFHQKYFVPNNMMLGVTGDFDLDQMIKKLEKTFAGWEKKPVDFPKVATVSERKKGAVYKIKKAISQTQVRIGHLGIKQDNPDFYALSIMNDILGAGGLTSRLFQDIRTRQGLAYSVGSAFRPGKLERGFFLAYGATRAEKTLQAMTTIIQHIGEIREGLVSDEELKRAKEAFLNSFIFSFSSPAQIVGRQISLEYYGLPGDFLEQYRANVEKVTKDDILRVAKKYLHPDRLIVVAVGDESLFDKPLSALGQVEEIVLTP</sequence>
<dbReference type="AlphaFoldDB" id="A0A3B1CS12"/>
<organism evidence="2">
    <name type="scientific">hydrothermal vent metagenome</name>
    <dbReference type="NCBI Taxonomy" id="652676"/>
    <lineage>
        <taxon>unclassified sequences</taxon>
        <taxon>metagenomes</taxon>
        <taxon>ecological metagenomes</taxon>
    </lineage>
</organism>
<accession>A0A3B1CS12</accession>
<dbReference type="PANTHER" id="PTHR11851:SF225">
    <property type="entry name" value="NON-PEPTIDASE HOMOLOG YMXG"/>
    <property type="match status" value="1"/>
</dbReference>
<feature type="domain" description="Peptidase M16 C-terminal" evidence="1">
    <location>
        <begin position="218"/>
        <end position="395"/>
    </location>
</feature>
<dbReference type="GO" id="GO:0046872">
    <property type="term" value="F:metal ion binding"/>
    <property type="evidence" value="ECO:0007669"/>
    <property type="project" value="InterPro"/>
</dbReference>
<evidence type="ECO:0000313" key="2">
    <source>
        <dbReference type="EMBL" id="VAX33396.1"/>
    </source>
</evidence>